<proteinExistence type="predicted"/>
<reference evidence="2" key="1">
    <citation type="journal article" date="2014" name="Int. J. Syst. Evol. Microbiol.">
        <title>Complete genome sequence of Corynebacterium casei LMG S-19264T (=DSM 44701T), isolated from a smear-ripened cheese.</title>
        <authorList>
            <consortium name="US DOE Joint Genome Institute (JGI-PGF)"/>
            <person name="Walter F."/>
            <person name="Albersmeier A."/>
            <person name="Kalinowski J."/>
            <person name="Ruckert C."/>
        </authorList>
    </citation>
    <scope>NUCLEOTIDE SEQUENCE</scope>
    <source>
        <strain evidence="2">JCM 31311</strain>
    </source>
</reference>
<name>A0A918FCF4_9DEIO</name>
<feature type="domain" description="CHAT" evidence="1">
    <location>
        <begin position="19"/>
        <end position="328"/>
    </location>
</feature>
<comment type="caution">
    <text evidence="2">The sequence shown here is derived from an EMBL/GenBank/DDBJ whole genome shotgun (WGS) entry which is preliminary data.</text>
</comment>
<accession>A0A918FCF4</accession>
<gene>
    <name evidence="2" type="ORF">GCM10008957_46510</name>
</gene>
<evidence type="ECO:0000259" key="1">
    <source>
        <dbReference type="Pfam" id="PF12770"/>
    </source>
</evidence>
<organism evidence="2 3">
    <name type="scientific">Deinococcus ruber</name>
    <dbReference type="NCBI Taxonomy" id="1848197"/>
    <lineage>
        <taxon>Bacteria</taxon>
        <taxon>Thermotogati</taxon>
        <taxon>Deinococcota</taxon>
        <taxon>Deinococci</taxon>
        <taxon>Deinococcales</taxon>
        <taxon>Deinococcaceae</taxon>
        <taxon>Deinococcus</taxon>
    </lineage>
</organism>
<evidence type="ECO:0000313" key="3">
    <source>
        <dbReference type="Proteomes" id="UP000603865"/>
    </source>
</evidence>
<evidence type="ECO:0000313" key="2">
    <source>
        <dbReference type="EMBL" id="GGR30408.1"/>
    </source>
</evidence>
<dbReference type="Pfam" id="PF12770">
    <property type="entry name" value="CHAT"/>
    <property type="match status" value="1"/>
</dbReference>
<reference evidence="2" key="2">
    <citation type="submission" date="2020-09" db="EMBL/GenBank/DDBJ databases">
        <authorList>
            <person name="Sun Q."/>
            <person name="Ohkuma M."/>
        </authorList>
    </citation>
    <scope>NUCLEOTIDE SEQUENCE</scope>
    <source>
        <strain evidence="2">JCM 31311</strain>
    </source>
</reference>
<dbReference type="InterPro" id="IPR024983">
    <property type="entry name" value="CHAT_dom"/>
</dbReference>
<sequence length="356" mass="39475">MEAPKFGEDRTPAGQLIEILWNVLTQRIQQDETLLTRPNIEQLFLQLDHLISRQAALVAELQIYLPAMAGNAFVELSKERQALITMPQRYASLSERAQAVMQIPPPLASVLVAIRQEVERKSQPDGAFHAKVISLWELVFNDLADRLDRSAANMQKRLLGTTRLLIMTANTPNDPLWVEQETQAIRDALYAANNRESLELVYNAATTGEQILPLLDRSRPHILHLSCHGTPNSLTLVDPNGTETGTDYDAELLLEDLKLAGNLRLVVFMACESMAIAARAVEHVDAAIGMSEEVADEDAPEFSRAFYAALAANLPLQAAFDRARHAVRVRGGGYHIPQLFVRQGMDARELLFGVPG</sequence>
<protein>
    <recommendedName>
        <fullName evidence="1">CHAT domain-containing protein</fullName>
    </recommendedName>
</protein>
<keyword evidence="3" id="KW-1185">Reference proteome</keyword>
<dbReference type="Proteomes" id="UP000603865">
    <property type="component" value="Unassembled WGS sequence"/>
</dbReference>
<dbReference type="EMBL" id="BMQL01000049">
    <property type="protein sequence ID" value="GGR30408.1"/>
    <property type="molecule type" value="Genomic_DNA"/>
</dbReference>
<dbReference type="AlphaFoldDB" id="A0A918FCF4"/>